<dbReference type="InterPro" id="IPR029044">
    <property type="entry name" value="Nucleotide-diphossugar_trans"/>
</dbReference>
<dbReference type="AlphaFoldDB" id="A0A1T4Y3J8"/>
<comment type="function">
    <text evidence="7">Catalyzes the formation of 4-diphosphocytidyl-2-C-methyl-D-erythritol from CTP and 2-C-methyl-D-erythritol 4-phosphate (MEP).</text>
</comment>
<keyword evidence="6 7" id="KW-0414">Isoprene biosynthesis</keyword>
<dbReference type="NCBIfam" id="TIGR00453">
    <property type="entry name" value="ispD"/>
    <property type="match status" value="1"/>
</dbReference>
<feature type="site" description="Transition state stabilizer" evidence="7">
    <location>
        <position position="21"/>
    </location>
</feature>
<dbReference type="EMBL" id="FUYH01000020">
    <property type="protein sequence ID" value="SKA96068.1"/>
    <property type="molecule type" value="Genomic_DNA"/>
</dbReference>
<dbReference type="PROSITE" id="PS01295">
    <property type="entry name" value="ISPD"/>
    <property type="match status" value="1"/>
</dbReference>
<gene>
    <name evidence="7" type="primary">ispD</name>
    <name evidence="8" type="ORF">SAMN05443428_12015</name>
</gene>
<dbReference type="InterPro" id="IPR034683">
    <property type="entry name" value="IspD/TarI"/>
</dbReference>
<dbReference type="GO" id="GO:0019288">
    <property type="term" value="P:isopentenyl diphosphate biosynthetic process, methylerythritol 4-phosphate pathway"/>
    <property type="evidence" value="ECO:0007669"/>
    <property type="project" value="UniProtKB-UniRule"/>
</dbReference>
<protein>
    <recommendedName>
        <fullName evidence="7">2-C-methyl-D-erythritol 4-phosphate cytidylyltransferase</fullName>
        <ecNumber evidence="7">2.7.7.60</ecNumber>
    </recommendedName>
    <alternativeName>
        <fullName evidence="7">4-diphosphocytidyl-2C-methyl-D-erythritol synthase</fullName>
    </alternativeName>
    <alternativeName>
        <fullName evidence="7">MEP cytidylyltransferase</fullName>
        <shortName evidence="7">MCT</shortName>
    </alternativeName>
</protein>
<dbReference type="SUPFAM" id="SSF53448">
    <property type="entry name" value="Nucleotide-diphospho-sugar transferases"/>
    <property type="match status" value="1"/>
</dbReference>
<evidence type="ECO:0000256" key="1">
    <source>
        <dbReference type="ARBA" id="ARBA00001282"/>
    </source>
</evidence>
<dbReference type="FunFam" id="3.90.550.10:FF:000003">
    <property type="entry name" value="2-C-methyl-D-erythritol 4-phosphate cytidylyltransferase"/>
    <property type="match status" value="1"/>
</dbReference>
<name>A0A1T4Y3J8_9CLOT</name>
<evidence type="ECO:0000256" key="3">
    <source>
        <dbReference type="ARBA" id="ARBA00009789"/>
    </source>
</evidence>
<dbReference type="RefSeq" id="WP_078697259.1">
    <property type="nucleotide sequence ID" value="NZ_FUYH01000020.1"/>
</dbReference>
<organism evidence="8 9">
    <name type="scientific">Caloramator quimbayensis</name>
    <dbReference type="NCBI Taxonomy" id="1147123"/>
    <lineage>
        <taxon>Bacteria</taxon>
        <taxon>Bacillati</taxon>
        <taxon>Bacillota</taxon>
        <taxon>Clostridia</taxon>
        <taxon>Eubacteriales</taxon>
        <taxon>Clostridiaceae</taxon>
        <taxon>Caloramator</taxon>
    </lineage>
</organism>
<dbReference type="Gene3D" id="3.90.550.10">
    <property type="entry name" value="Spore Coat Polysaccharide Biosynthesis Protein SpsA, Chain A"/>
    <property type="match status" value="1"/>
</dbReference>
<accession>A0A1T4Y3J8</accession>
<evidence type="ECO:0000256" key="4">
    <source>
        <dbReference type="ARBA" id="ARBA00022679"/>
    </source>
</evidence>
<reference evidence="9" key="1">
    <citation type="submission" date="2017-02" db="EMBL/GenBank/DDBJ databases">
        <authorList>
            <person name="Varghese N."/>
            <person name="Submissions S."/>
        </authorList>
    </citation>
    <scope>NUCLEOTIDE SEQUENCE [LARGE SCALE GENOMIC DNA]</scope>
    <source>
        <strain evidence="9">USBA 833</strain>
    </source>
</reference>
<comment type="similarity">
    <text evidence="3 7">Belongs to the IspD/TarI cytidylyltransferase family. IspD subfamily.</text>
</comment>
<feature type="site" description="Positions MEP for the nucleophilic attack" evidence="7">
    <location>
        <position position="154"/>
    </location>
</feature>
<dbReference type="STRING" id="1147123.SAMN05443428_12015"/>
<dbReference type="GO" id="GO:0050518">
    <property type="term" value="F:2-C-methyl-D-erythritol 4-phosphate cytidylyltransferase activity"/>
    <property type="evidence" value="ECO:0007669"/>
    <property type="project" value="UniProtKB-UniRule"/>
</dbReference>
<dbReference type="InterPro" id="IPR001228">
    <property type="entry name" value="IspD"/>
</dbReference>
<dbReference type="InterPro" id="IPR018294">
    <property type="entry name" value="ISPD_synthase_CS"/>
</dbReference>
<keyword evidence="5 7" id="KW-0548">Nucleotidyltransferase</keyword>
<sequence length="242" mass="27390">MVSAVIVAGGKGERMGYDIPKQYINIKGREILAITLDAFESCESIDEIILVVPESYIDFCLKNIVEKYCFKKVKKVVKGGLSRQESVYNGLLNCNPHCEVVVIHDGVRPFIQENIIQKSIEGAKKFGACAVGVYVKDTIKVVDDEKFIVSTLKRDELISIQTPQTFKYDLILKSHEYAKQNNITATDDCALSEGYGCKVKIIEGDYFNIKITTREDIIIARAIYDSLLKNFKEEQNENWSRL</sequence>
<dbReference type="PANTHER" id="PTHR32125">
    <property type="entry name" value="2-C-METHYL-D-ERYTHRITOL 4-PHOSPHATE CYTIDYLYLTRANSFERASE, CHLOROPLASTIC"/>
    <property type="match status" value="1"/>
</dbReference>
<comment type="pathway">
    <text evidence="2 7">Isoprenoid biosynthesis; isopentenyl diphosphate biosynthesis via DXP pathway; isopentenyl diphosphate from 1-deoxy-D-xylulose 5-phosphate: step 2/6.</text>
</comment>
<evidence type="ECO:0000256" key="7">
    <source>
        <dbReference type="HAMAP-Rule" id="MF_00108"/>
    </source>
</evidence>
<dbReference type="Pfam" id="PF01128">
    <property type="entry name" value="IspD"/>
    <property type="match status" value="1"/>
</dbReference>
<dbReference type="EC" id="2.7.7.60" evidence="7"/>
<dbReference type="OrthoDB" id="9806837at2"/>
<dbReference type="PANTHER" id="PTHR32125:SF4">
    <property type="entry name" value="2-C-METHYL-D-ERYTHRITOL 4-PHOSPHATE CYTIDYLYLTRANSFERASE, CHLOROPLASTIC"/>
    <property type="match status" value="1"/>
</dbReference>
<evidence type="ECO:0000313" key="9">
    <source>
        <dbReference type="Proteomes" id="UP000190105"/>
    </source>
</evidence>
<keyword evidence="4 7" id="KW-0808">Transferase</keyword>
<evidence type="ECO:0000256" key="6">
    <source>
        <dbReference type="ARBA" id="ARBA00023229"/>
    </source>
</evidence>
<dbReference type="InterPro" id="IPR050088">
    <property type="entry name" value="IspD/TarI_cytidylyltransf_bact"/>
</dbReference>
<comment type="catalytic activity">
    <reaction evidence="1 7">
        <text>2-C-methyl-D-erythritol 4-phosphate + CTP + H(+) = 4-CDP-2-C-methyl-D-erythritol + diphosphate</text>
        <dbReference type="Rhea" id="RHEA:13429"/>
        <dbReference type="ChEBI" id="CHEBI:15378"/>
        <dbReference type="ChEBI" id="CHEBI:33019"/>
        <dbReference type="ChEBI" id="CHEBI:37563"/>
        <dbReference type="ChEBI" id="CHEBI:57823"/>
        <dbReference type="ChEBI" id="CHEBI:58262"/>
        <dbReference type="EC" id="2.7.7.60"/>
    </reaction>
</comment>
<evidence type="ECO:0000256" key="2">
    <source>
        <dbReference type="ARBA" id="ARBA00004787"/>
    </source>
</evidence>
<evidence type="ECO:0000313" key="8">
    <source>
        <dbReference type="EMBL" id="SKA96068.1"/>
    </source>
</evidence>
<dbReference type="CDD" id="cd02516">
    <property type="entry name" value="CDP-ME_synthetase"/>
    <property type="match status" value="1"/>
</dbReference>
<evidence type="ECO:0000256" key="5">
    <source>
        <dbReference type="ARBA" id="ARBA00022695"/>
    </source>
</evidence>
<keyword evidence="9" id="KW-1185">Reference proteome</keyword>
<dbReference type="Proteomes" id="UP000190105">
    <property type="component" value="Unassembled WGS sequence"/>
</dbReference>
<feature type="site" description="Positions MEP for the nucleophilic attack" evidence="7">
    <location>
        <position position="210"/>
    </location>
</feature>
<dbReference type="UniPathway" id="UPA00056">
    <property type="reaction ID" value="UER00093"/>
</dbReference>
<proteinExistence type="inferred from homology"/>
<dbReference type="HAMAP" id="MF_00108">
    <property type="entry name" value="IspD"/>
    <property type="match status" value="1"/>
</dbReference>
<feature type="site" description="Transition state stabilizer" evidence="7">
    <location>
        <position position="14"/>
    </location>
</feature>